<reference evidence="3 4" key="1">
    <citation type="submission" date="2019-02" db="EMBL/GenBank/DDBJ databases">
        <title>Deep-cultivation of Planctomycetes and their phenomic and genomic characterization uncovers novel biology.</title>
        <authorList>
            <person name="Wiegand S."/>
            <person name="Jogler M."/>
            <person name="Boedeker C."/>
            <person name="Pinto D."/>
            <person name="Vollmers J."/>
            <person name="Rivas-Marin E."/>
            <person name="Kohn T."/>
            <person name="Peeters S.H."/>
            <person name="Heuer A."/>
            <person name="Rast P."/>
            <person name="Oberbeckmann S."/>
            <person name="Bunk B."/>
            <person name="Jeske O."/>
            <person name="Meyerdierks A."/>
            <person name="Storesund J.E."/>
            <person name="Kallscheuer N."/>
            <person name="Luecker S."/>
            <person name="Lage O.M."/>
            <person name="Pohl T."/>
            <person name="Merkel B.J."/>
            <person name="Hornburger P."/>
            <person name="Mueller R.-W."/>
            <person name="Bruemmer F."/>
            <person name="Labrenz M."/>
            <person name="Spormann A.M."/>
            <person name="Op den Camp H."/>
            <person name="Overmann J."/>
            <person name="Amann R."/>
            <person name="Jetten M.S.M."/>
            <person name="Mascher T."/>
            <person name="Medema M.H."/>
            <person name="Devos D.P."/>
            <person name="Kaster A.-K."/>
            <person name="Ovreas L."/>
            <person name="Rohde M."/>
            <person name="Galperin M.Y."/>
            <person name="Jogler C."/>
        </authorList>
    </citation>
    <scope>NUCLEOTIDE SEQUENCE [LARGE SCALE GENOMIC DNA]</scope>
    <source>
        <strain evidence="3 4">ETA_A8</strain>
    </source>
</reference>
<feature type="region of interest" description="Disordered" evidence="1">
    <location>
        <begin position="526"/>
        <end position="547"/>
    </location>
</feature>
<proteinExistence type="predicted"/>
<feature type="compositionally biased region" description="Low complexity" evidence="1">
    <location>
        <begin position="528"/>
        <end position="540"/>
    </location>
</feature>
<keyword evidence="2" id="KW-1133">Transmembrane helix</keyword>
<feature type="transmembrane region" description="Helical" evidence="2">
    <location>
        <begin position="107"/>
        <end position="126"/>
    </location>
</feature>
<organism evidence="3 4">
    <name type="scientific">Anatilimnocola aggregata</name>
    <dbReference type="NCBI Taxonomy" id="2528021"/>
    <lineage>
        <taxon>Bacteria</taxon>
        <taxon>Pseudomonadati</taxon>
        <taxon>Planctomycetota</taxon>
        <taxon>Planctomycetia</taxon>
        <taxon>Pirellulales</taxon>
        <taxon>Pirellulaceae</taxon>
        <taxon>Anatilimnocola</taxon>
    </lineage>
</organism>
<evidence type="ECO:0000313" key="4">
    <source>
        <dbReference type="Proteomes" id="UP000315017"/>
    </source>
</evidence>
<name>A0A517Y513_9BACT</name>
<evidence type="ECO:0008006" key="5">
    <source>
        <dbReference type="Google" id="ProtNLM"/>
    </source>
</evidence>
<dbReference type="AlphaFoldDB" id="A0A517Y513"/>
<feature type="transmembrane region" description="Helical" evidence="2">
    <location>
        <begin position="310"/>
        <end position="332"/>
    </location>
</feature>
<feature type="transmembrane region" description="Helical" evidence="2">
    <location>
        <begin position="27"/>
        <end position="47"/>
    </location>
</feature>
<feature type="transmembrane region" description="Helical" evidence="2">
    <location>
        <begin position="181"/>
        <end position="209"/>
    </location>
</feature>
<dbReference type="Proteomes" id="UP000315017">
    <property type="component" value="Chromosome"/>
</dbReference>
<feature type="transmembrane region" description="Helical" evidence="2">
    <location>
        <begin position="133"/>
        <end position="151"/>
    </location>
</feature>
<evidence type="ECO:0000313" key="3">
    <source>
        <dbReference type="EMBL" id="QDU25286.1"/>
    </source>
</evidence>
<feature type="transmembrane region" description="Helical" evidence="2">
    <location>
        <begin position="281"/>
        <end position="298"/>
    </location>
</feature>
<protein>
    <recommendedName>
        <fullName evidence="5">Glycosyltransferase RgtA/B/C/D-like domain-containing protein</fullName>
    </recommendedName>
</protein>
<gene>
    <name evidence="3" type="ORF">ETAA8_03500</name>
</gene>
<sequence length="547" mass="60483">MTSPSEVPACITRDRLTSPWFPNTSRALLLAIVTAGIVFGLTSFHRLNHTDLWGHLNFGRWIAEHGSLPTSDPFAATPVNQPMLHSAWLSQLIGYEVQHNFGNEGLAFGHALLVTLLSVVLMLAVYRRGTSPSLVWTAGTLVFVLGLPVLGTIRPQLFGMLGAALTLLACSDLITKRQPLFWLPVVMILWANLHGSVLMGLAILGLFALGMTYEVLREADWNFGKAVKDGRLSRAWLAVIVSVAASCVNPHGPALLTRTIFFGEHAALQYISEWRALSPKSLTGVLMIVSSIAAGLLIKHSPRKWQAYEYLLLVFFALLTLNAIRMLAWWALVCPWVIVPHFAAYWAAHRQKSDLPAEPADEPTSMATLIAVGFAFTVLIISPSTYSMLTGRVRGPAECLVTDTPIYIADEVLRRNLDGNITAPMDWSDYLIWETNGQLRPLVYSHVHLTNKETWDSYVKIYTGDPSWLTHLQAAKSRYLVVNKSRSPELAKQLLLSERSGKGDVWVFYQDQKSLMAEIRLPEKTETKPAAAATSAIEPPVVEVPNS</sequence>
<evidence type="ECO:0000256" key="1">
    <source>
        <dbReference type="SAM" id="MobiDB-lite"/>
    </source>
</evidence>
<feature type="transmembrane region" description="Helical" evidence="2">
    <location>
        <begin position="366"/>
        <end position="386"/>
    </location>
</feature>
<accession>A0A517Y513</accession>
<evidence type="ECO:0000256" key="2">
    <source>
        <dbReference type="SAM" id="Phobius"/>
    </source>
</evidence>
<keyword evidence="2" id="KW-0812">Transmembrane</keyword>
<keyword evidence="2" id="KW-0472">Membrane</keyword>
<keyword evidence="4" id="KW-1185">Reference proteome</keyword>
<dbReference type="EMBL" id="CP036274">
    <property type="protein sequence ID" value="QDU25286.1"/>
    <property type="molecule type" value="Genomic_DNA"/>
</dbReference>
<dbReference type="OrthoDB" id="9786218at2"/>
<dbReference type="RefSeq" id="WP_145083989.1">
    <property type="nucleotide sequence ID" value="NZ_CP036274.1"/>
</dbReference>
<dbReference type="KEGG" id="aagg:ETAA8_03500"/>